<proteinExistence type="predicted"/>
<keyword evidence="3" id="KW-1185">Reference proteome</keyword>
<evidence type="ECO:0000313" key="3">
    <source>
        <dbReference type="Proteomes" id="UP000772434"/>
    </source>
</evidence>
<feature type="transmembrane region" description="Helical" evidence="1">
    <location>
        <begin position="354"/>
        <end position="371"/>
    </location>
</feature>
<accession>A0A9P5PIS6</accession>
<dbReference type="Proteomes" id="UP000772434">
    <property type="component" value="Unassembled WGS sequence"/>
</dbReference>
<dbReference type="EMBL" id="JADNRY010000134">
    <property type="protein sequence ID" value="KAF9063982.1"/>
    <property type="molecule type" value="Genomic_DNA"/>
</dbReference>
<gene>
    <name evidence="2" type="ORF">BDP27DRAFT_1426361</name>
</gene>
<feature type="transmembrane region" description="Helical" evidence="1">
    <location>
        <begin position="179"/>
        <end position="199"/>
    </location>
</feature>
<feature type="transmembrane region" description="Helical" evidence="1">
    <location>
        <begin position="114"/>
        <end position="136"/>
    </location>
</feature>
<feature type="transmembrane region" description="Helical" evidence="1">
    <location>
        <begin position="318"/>
        <end position="342"/>
    </location>
</feature>
<keyword evidence="1" id="KW-0812">Transmembrane</keyword>
<feature type="transmembrane region" description="Helical" evidence="1">
    <location>
        <begin position="267"/>
        <end position="286"/>
    </location>
</feature>
<evidence type="ECO:0000256" key="1">
    <source>
        <dbReference type="SAM" id="Phobius"/>
    </source>
</evidence>
<sequence length="405" mass="44364">MRTLVSWVKNDVGQSQTIDQSSWKLKAPALSLSLLHSSSVRFSLLAMSTDNLKSTSSEIEAASDWDIIVAAIFATTQPAFIMLVFDILFYGGYTILFFLYVYLQVQQRGRNRCYQIAVLLLYMLATATLVLAILGYNQENLYIFSAVFNNLNTTGNDIFIDPASGGYALVYDRTITAEGVIYVAATIIADALLLYRCYIVWGGRKYIIVGPLLISLANTALGLTTAVLNQNNSARLLDDVTENLRKDSSEVHVVAAIETSSFMATNLFTNIMLTGLIGLFAVFAAIRSDFAYDQALAGRIWWISKETRRSLGVDGKGLNNIVAIILESGSLYPVALIIGFGLTVAEMALTQPEPILTAVVGMAPTLIMIRTDLGISIRISSDEKASNLPESQIPLTRFIDDSTHF</sequence>
<feature type="transmembrane region" description="Helical" evidence="1">
    <location>
        <begin position="206"/>
        <end position="228"/>
    </location>
</feature>
<protein>
    <submittedName>
        <fullName evidence="2">Uncharacterized protein</fullName>
    </submittedName>
</protein>
<comment type="caution">
    <text evidence="2">The sequence shown here is derived from an EMBL/GenBank/DDBJ whole genome shotgun (WGS) entry which is preliminary data.</text>
</comment>
<reference evidence="2" key="1">
    <citation type="submission" date="2020-11" db="EMBL/GenBank/DDBJ databases">
        <authorList>
            <consortium name="DOE Joint Genome Institute"/>
            <person name="Ahrendt S."/>
            <person name="Riley R."/>
            <person name="Andreopoulos W."/>
            <person name="Labutti K."/>
            <person name="Pangilinan J."/>
            <person name="Ruiz-Duenas F.J."/>
            <person name="Barrasa J.M."/>
            <person name="Sanchez-Garcia M."/>
            <person name="Camarero S."/>
            <person name="Miyauchi S."/>
            <person name="Serrano A."/>
            <person name="Linde D."/>
            <person name="Babiker R."/>
            <person name="Drula E."/>
            <person name="Ayuso-Fernandez I."/>
            <person name="Pacheco R."/>
            <person name="Padilla G."/>
            <person name="Ferreira P."/>
            <person name="Barriuso J."/>
            <person name="Kellner H."/>
            <person name="Castanera R."/>
            <person name="Alfaro M."/>
            <person name="Ramirez L."/>
            <person name="Pisabarro A.G."/>
            <person name="Kuo A."/>
            <person name="Tritt A."/>
            <person name="Lipzen A."/>
            <person name="He G."/>
            <person name="Yan M."/>
            <person name="Ng V."/>
            <person name="Cullen D."/>
            <person name="Martin F."/>
            <person name="Rosso M.-N."/>
            <person name="Henrissat B."/>
            <person name="Hibbett D."/>
            <person name="Martinez A.T."/>
            <person name="Grigoriev I.V."/>
        </authorList>
    </citation>
    <scope>NUCLEOTIDE SEQUENCE</scope>
    <source>
        <strain evidence="2">AH 40177</strain>
    </source>
</reference>
<dbReference type="OrthoDB" id="3226582at2759"/>
<evidence type="ECO:0000313" key="2">
    <source>
        <dbReference type="EMBL" id="KAF9063982.1"/>
    </source>
</evidence>
<name>A0A9P5PIS6_9AGAR</name>
<feature type="transmembrane region" description="Helical" evidence="1">
    <location>
        <begin position="79"/>
        <end position="102"/>
    </location>
</feature>
<dbReference type="AlphaFoldDB" id="A0A9P5PIS6"/>
<organism evidence="2 3">
    <name type="scientific">Rhodocollybia butyracea</name>
    <dbReference type="NCBI Taxonomy" id="206335"/>
    <lineage>
        <taxon>Eukaryota</taxon>
        <taxon>Fungi</taxon>
        <taxon>Dikarya</taxon>
        <taxon>Basidiomycota</taxon>
        <taxon>Agaricomycotina</taxon>
        <taxon>Agaricomycetes</taxon>
        <taxon>Agaricomycetidae</taxon>
        <taxon>Agaricales</taxon>
        <taxon>Marasmiineae</taxon>
        <taxon>Omphalotaceae</taxon>
        <taxon>Rhodocollybia</taxon>
    </lineage>
</organism>
<keyword evidence="1" id="KW-1133">Transmembrane helix</keyword>
<keyword evidence="1" id="KW-0472">Membrane</keyword>